<organism evidence="1">
    <name type="scientific">marine sediment metagenome</name>
    <dbReference type="NCBI Taxonomy" id="412755"/>
    <lineage>
        <taxon>unclassified sequences</taxon>
        <taxon>metagenomes</taxon>
        <taxon>ecological metagenomes</taxon>
    </lineage>
</organism>
<reference evidence="1" key="1">
    <citation type="journal article" date="2014" name="Front. Microbiol.">
        <title>High frequency of phylogenetically diverse reductive dehalogenase-homologous genes in deep subseafloor sedimentary metagenomes.</title>
        <authorList>
            <person name="Kawai M."/>
            <person name="Futagami T."/>
            <person name="Toyoda A."/>
            <person name="Takaki Y."/>
            <person name="Nishi S."/>
            <person name="Hori S."/>
            <person name="Arai W."/>
            <person name="Tsubouchi T."/>
            <person name="Morono Y."/>
            <person name="Uchiyama I."/>
            <person name="Ito T."/>
            <person name="Fujiyama A."/>
            <person name="Inagaki F."/>
            <person name="Takami H."/>
        </authorList>
    </citation>
    <scope>NUCLEOTIDE SEQUENCE</scope>
    <source>
        <strain evidence="1">Expedition CK06-06</strain>
    </source>
</reference>
<evidence type="ECO:0000313" key="1">
    <source>
        <dbReference type="EMBL" id="GAI41782.1"/>
    </source>
</evidence>
<evidence type="ECO:0008006" key="2">
    <source>
        <dbReference type="Google" id="ProtNLM"/>
    </source>
</evidence>
<dbReference type="AlphaFoldDB" id="X1NCM8"/>
<sequence>ASTVLKVEVLFYFDSKNRKRQINWKHELSKHRLVEVSATISEMKGLQNKFDLALAPKLGLGELECLAILERQKDLKFCTFDKAAINALALLDLEDRGISLENALTECGLQRNLPDKCSDKRFKRCVKQGQQMRIMGQGLK</sequence>
<dbReference type="EMBL" id="BARV01029154">
    <property type="protein sequence ID" value="GAI41782.1"/>
    <property type="molecule type" value="Genomic_DNA"/>
</dbReference>
<gene>
    <name evidence="1" type="ORF">S06H3_46549</name>
</gene>
<name>X1NCM8_9ZZZZ</name>
<protein>
    <recommendedName>
        <fullName evidence="2">PIN domain-containing protein</fullName>
    </recommendedName>
</protein>
<proteinExistence type="predicted"/>
<comment type="caution">
    <text evidence="1">The sequence shown here is derived from an EMBL/GenBank/DDBJ whole genome shotgun (WGS) entry which is preliminary data.</text>
</comment>
<accession>X1NCM8</accession>
<feature type="non-terminal residue" evidence="1">
    <location>
        <position position="1"/>
    </location>
</feature>